<feature type="domain" description="PIR2-like helical" evidence="2">
    <location>
        <begin position="72"/>
        <end position="153"/>
    </location>
</feature>
<dbReference type="AlphaFoldDB" id="A0A1E5UNR5"/>
<dbReference type="OrthoDB" id="688473at2759"/>
<feature type="domain" description="PIR2-like helical" evidence="2">
    <location>
        <begin position="259"/>
        <end position="372"/>
    </location>
</feature>
<gene>
    <name evidence="3" type="ORF">BAE44_0024458</name>
</gene>
<proteinExistence type="predicted"/>
<feature type="domain" description="DUF3615" evidence="1">
    <location>
        <begin position="508"/>
        <end position="618"/>
    </location>
</feature>
<name>A0A1E5UNR5_9POAL</name>
<feature type="non-terminal residue" evidence="3">
    <location>
        <position position="686"/>
    </location>
</feature>
<dbReference type="Proteomes" id="UP000095767">
    <property type="component" value="Unassembled WGS sequence"/>
</dbReference>
<dbReference type="EMBL" id="LWDX02069740">
    <property type="protein sequence ID" value="OEL14523.1"/>
    <property type="molecule type" value="Genomic_DNA"/>
</dbReference>
<sequence length="686" mass="74936">MARGTSGTISLWATWNTRAAAGVFCPRSRAAASAAYDFLFHGVRNESRRRVLAKIKSCYRRLRVDVAPEFCVDIGFCFGLLDPASNILVNATVSVGASHVKRGGGNHQFALEGMHRRSLDGLVAFLTRLFPYLPGAEALRYLAVAGADPVVASLLVIKRRGAERSFRTDGSGVTAAAVEAALVCAAVAAGHPDPRRLVLAWKHLSPCLSSPPGYHRPTLGKRLEESWGVASSRLVTVSARSQARLPPARGAVKRMLLATIHGFHLQALARLPTAELQSRLHRSVLEGGHCYGPLDPVSNIIVNTVRHHQAFPTSKEVTLRMISTKTLNRVAARSLYGLVSFLCTRYPGLTPDLALQRLHAAGADLRVADPNLDATERNDRTLPRRWWSAAGCSSGCGSAGLDEAYTAAATAARHPNPVAQRELLGSPDAVAKLKDASSKLPRDGRRRLSSEDLELLSRSLLECRCPSLGDSQQQQEAAPRKLNKGEYALVDFLSNSFWDNQEKLSSRVEAALDEYNRQPGVPEYRLHVICSVNERVTGTGPGFTAGVEGFRNNYSHINFLATCKDSQSPAVLFFAECSNHVNGTVKVSLCRPDSLTLPGAEQVRCIYCERECARLVHPAVESFNGRDREFEKAARGVPDVSSWWDKTGYNDQIITDNSFESDWVDLVHDDFICPTDYAAEDGEEEP</sequence>
<evidence type="ECO:0000259" key="2">
    <source>
        <dbReference type="Pfam" id="PF20235"/>
    </source>
</evidence>
<organism evidence="3 4">
    <name type="scientific">Dichanthelium oligosanthes</name>
    <dbReference type="NCBI Taxonomy" id="888268"/>
    <lineage>
        <taxon>Eukaryota</taxon>
        <taxon>Viridiplantae</taxon>
        <taxon>Streptophyta</taxon>
        <taxon>Embryophyta</taxon>
        <taxon>Tracheophyta</taxon>
        <taxon>Spermatophyta</taxon>
        <taxon>Magnoliopsida</taxon>
        <taxon>Liliopsida</taxon>
        <taxon>Poales</taxon>
        <taxon>Poaceae</taxon>
        <taxon>PACMAD clade</taxon>
        <taxon>Panicoideae</taxon>
        <taxon>Panicodae</taxon>
        <taxon>Paniceae</taxon>
        <taxon>Dichantheliinae</taxon>
        <taxon>Dichanthelium</taxon>
    </lineage>
</organism>
<dbReference type="PANTHER" id="PTHR33120:SF57">
    <property type="entry name" value="PIR2-LIKE HELICAL DOMAIN-CONTAINING PROTEIN"/>
    <property type="match status" value="1"/>
</dbReference>
<keyword evidence="4" id="KW-1185">Reference proteome</keyword>
<evidence type="ECO:0000259" key="1">
    <source>
        <dbReference type="Pfam" id="PF12274"/>
    </source>
</evidence>
<evidence type="ECO:0000313" key="4">
    <source>
        <dbReference type="Proteomes" id="UP000095767"/>
    </source>
</evidence>
<evidence type="ECO:0000313" key="3">
    <source>
        <dbReference type="EMBL" id="OEL14523.1"/>
    </source>
</evidence>
<dbReference type="InterPro" id="IPR046527">
    <property type="entry name" value="PIR2-like_helical"/>
</dbReference>
<dbReference type="Pfam" id="PF12274">
    <property type="entry name" value="DUF3615"/>
    <property type="match status" value="1"/>
</dbReference>
<dbReference type="InterPro" id="IPR022059">
    <property type="entry name" value="DUF3615"/>
</dbReference>
<comment type="caution">
    <text evidence="3">The sequence shown here is derived from an EMBL/GenBank/DDBJ whole genome shotgun (WGS) entry which is preliminary data.</text>
</comment>
<protein>
    <submittedName>
        <fullName evidence="3">Uncharacterized protein</fullName>
    </submittedName>
</protein>
<reference evidence="3 4" key="1">
    <citation type="submission" date="2016-09" db="EMBL/GenBank/DDBJ databases">
        <title>The draft genome of Dichanthelium oligosanthes: A C3 panicoid grass species.</title>
        <authorList>
            <person name="Studer A.J."/>
            <person name="Schnable J.C."/>
            <person name="Brutnell T.P."/>
        </authorList>
    </citation>
    <scope>NUCLEOTIDE SEQUENCE [LARGE SCALE GENOMIC DNA]</scope>
    <source>
        <strain evidence="4">cv. Kellogg 1175</strain>
        <tissue evidence="3">Leaf</tissue>
    </source>
</reference>
<dbReference type="Pfam" id="PF20235">
    <property type="entry name" value="PIR2-like_helical"/>
    <property type="match status" value="2"/>
</dbReference>
<accession>A0A1E5UNR5</accession>
<dbReference type="PANTHER" id="PTHR33120">
    <property type="entry name" value="EXPRESSED PROTEIN-RELATED"/>
    <property type="match status" value="1"/>
</dbReference>